<feature type="region of interest" description="Disordered" evidence="1">
    <location>
        <begin position="142"/>
        <end position="184"/>
    </location>
</feature>
<feature type="compositionally biased region" description="Basic residues" evidence="1">
    <location>
        <begin position="42"/>
        <end position="57"/>
    </location>
</feature>
<keyword evidence="3" id="KW-1185">Reference proteome</keyword>
<reference evidence="2 3" key="1">
    <citation type="submission" date="2019-01" db="EMBL/GenBank/DDBJ databases">
        <authorList>
            <person name="Sayadi A."/>
        </authorList>
    </citation>
    <scope>NUCLEOTIDE SEQUENCE [LARGE SCALE GENOMIC DNA]</scope>
</reference>
<gene>
    <name evidence="2" type="ORF">CALMAC_LOCUS13010</name>
</gene>
<evidence type="ECO:0000256" key="1">
    <source>
        <dbReference type="SAM" id="MobiDB-lite"/>
    </source>
</evidence>
<proteinExistence type="predicted"/>
<evidence type="ECO:0000313" key="3">
    <source>
        <dbReference type="Proteomes" id="UP000410492"/>
    </source>
</evidence>
<name>A0A653CYZ2_CALMS</name>
<accession>A0A653CYZ2</accession>
<evidence type="ECO:0000313" key="2">
    <source>
        <dbReference type="EMBL" id="VEN53089.1"/>
    </source>
</evidence>
<sequence length="184" mass="20232">MHTFLILRYSFQNRRSWHEDGASQLSHSQLTLLRGGAVVVARPRRPASARDRRRGQRRGTALRLPHHSPFRSRNAPAGGSLHGIKPRDEVALLRRTGLRDTLPHRNSIAGDQVLIHHRGASGDLSGLGSVGSRRTVYLSEDDAVAAPPPIPVPAEAPDAAEEPPGEPHHQQQQNTPPLLVYNRV</sequence>
<dbReference type="EMBL" id="CAACVG010009383">
    <property type="protein sequence ID" value="VEN53089.1"/>
    <property type="molecule type" value="Genomic_DNA"/>
</dbReference>
<organism evidence="2 3">
    <name type="scientific">Callosobruchus maculatus</name>
    <name type="common">Southern cowpea weevil</name>
    <name type="synonym">Pulse bruchid</name>
    <dbReference type="NCBI Taxonomy" id="64391"/>
    <lineage>
        <taxon>Eukaryota</taxon>
        <taxon>Metazoa</taxon>
        <taxon>Ecdysozoa</taxon>
        <taxon>Arthropoda</taxon>
        <taxon>Hexapoda</taxon>
        <taxon>Insecta</taxon>
        <taxon>Pterygota</taxon>
        <taxon>Neoptera</taxon>
        <taxon>Endopterygota</taxon>
        <taxon>Coleoptera</taxon>
        <taxon>Polyphaga</taxon>
        <taxon>Cucujiformia</taxon>
        <taxon>Chrysomeloidea</taxon>
        <taxon>Chrysomelidae</taxon>
        <taxon>Bruchinae</taxon>
        <taxon>Bruchini</taxon>
        <taxon>Callosobruchus</taxon>
    </lineage>
</organism>
<dbReference type="AlphaFoldDB" id="A0A653CYZ2"/>
<protein>
    <submittedName>
        <fullName evidence="2">Uncharacterized protein</fullName>
    </submittedName>
</protein>
<dbReference type="Proteomes" id="UP000410492">
    <property type="component" value="Unassembled WGS sequence"/>
</dbReference>
<feature type="region of interest" description="Disordered" evidence="1">
    <location>
        <begin position="42"/>
        <end position="83"/>
    </location>
</feature>